<dbReference type="AlphaFoldDB" id="A0A1E3QKE3"/>
<dbReference type="PANTHER" id="PTHR10358">
    <property type="entry name" value="ENDOSULFINE"/>
    <property type="match status" value="1"/>
</dbReference>
<sequence>LSPDDPMAPPANTDNLDLNKLSPQELKLYRLYGKLPSKQSILQSKLKDRKYFDSGDYVMQKAGKAGAADINGGVGNKLVNYDHIQQINRNNSI</sequence>
<evidence type="ECO:0000256" key="2">
    <source>
        <dbReference type="RuleBase" id="RU363120"/>
    </source>
</evidence>
<organism evidence="3 4">
    <name type="scientific">Babjeviella inositovora NRRL Y-12698</name>
    <dbReference type="NCBI Taxonomy" id="984486"/>
    <lineage>
        <taxon>Eukaryota</taxon>
        <taxon>Fungi</taxon>
        <taxon>Dikarya</taxon>
        <taxon>Ascomycota</taxon>
        <taxon>Saccharomycotina</taxon>
        <taxon>Pichiomycetes</taxon>
        <taxon>Serinales incertae sedis</taxon>
        <taxon>Babjeviella</taxon>
    </lineage>
</organism>
<protein>
    <recommendedName>
        <fullName evidence="2">mRNA stability protein</fullName>
    </recommendedName>
</protein>
<accession>A0A1E3QKE3</accession>
<keyword evidence="4" id="KW-1185">Reference proteome</keyword>
<feature type="non-terminal residue" evidence="3">
    <location>
        <position position="93"/>
    </location>
</feature>
<reference evidence="4" key="1">
    <citation type="submission" date="2016-05" db="EMBL/GenBank/DDBJ databases">
        <title>Comparative genomics of biotechnologically important yeasts.</title>
        <authorList>
            <consortium name="DOE Joint Genome Institute"/>
            <person name="Riley R."/>
            <person name="Haridas S."/>
            <person name="Wolfe K.H."/>
            <person name="Lopes M.R."/>
            <person name="Hittinger C.T."/>
            <person name="Goker M."/>
            <person name="Salamov A."/>
            <person name="Wisecaver J."/>
            <person name="Long T.M."/>
            <person name="Aerts A.L."/>
            <person name="Barry K."/>
            <person name="Choi C."/>
            <person name="Clum A."/>
            <person name="Coughlan A.Y."/>
            <person name="Deshpande S."/>
            <person name="Douglass A.P."/>
            <person name="Hanson S.J."/>
            <person name="Klenk H.-P."/>
            <person name="Labutti K."/>
            <person name="Lapidus A."/>
            <person name="Lindquist E."/>
            <person name="Lipzen A."/>
            <person name="Meier-Kolthoff J.P."/>
            <person name="Ohm R.A."/>
            <person name="Otillar R.P."/>
            <person name="Pangilinan J."/>
            <person name="Peng Y."/>
            <person name="Rokas A."/>
            <person name="Rosa C.A."/>
            <person name="Scheuner C."/>
            <person name="Sibirny A.A."/>
            <person name="Slot J.C."/>
            <person name="Stielow J.B."/>
            <person name="Sun H."/>
            <person name="Kurtzman C.P."/>
            <person name="Blackwell M."/>
            <person name="Grigoriev I.V."/>
            <person name="Jeffries T.W."/>
        </authorList>
    </citation>
    <scope>NUCLEOTIDE SEQUENCE [LARGE SCALE GENOMIC DNA]</scope>
    <source>
        <strain evidence="4">NRRL Y-12698</strain>
    </source>
</reference>
<evidence type="ECO:0000313" key="3">
    <source>
        <dbReference type="EMBL" id="ODQ78176.1"/>
    </source>
</evidence>
<dbReference type="GO" id="GO:0004864">
    <property type="term" value="F:protein phosphatase inhibitor activity"/>
    <property type="evidence" value="ECO:0007669"/>
    <property type="project" value="TreeGrafter"/>
</dbReference>
<dbReference type="OrthoDB" id="5949865at2759"/>
<dbReference type="InterPro" id="IPR006760">
    <property type="entry name" value="Endosulphine"/>
</dbReference>
<dbReference type="Pfam" id="PF04667">
    <property type="entry name" value="Endosulfine"/>
    <property type="match status" value="1"/>
</dbReference>
<dbReference type="EMBL" id="KV454436">
    <property type="protein sequence ID" value="ODQ78176.1"/>
    <property type="molecule type" value="Genomic_DNA"/>
</dbReference>
<evidence type="ECO:0000313" key="4">
    <source>
        <dbReference type="Proteomes" id="UP000094336"/>
    </source>
</evidence>
<gene>
    <name evidence="3" type="ORF">BABINDRAFT_26177</name>
</gene>
<comment type="similarity">
    <text evidence="1 2">Belongs to the endosulfine family.</text>
</comment>
<dbReference type="PANTHER" id="PTHR10358:SF6">
    <property type="entry name" value="ENDOSULFINE, ISOFORM A"/>
    <property type="match status" value="1"/>
</dbReference>
<evidence type="ECO:0000256" key="1">
    <source>
        <dbReference type="ARBA" id="ARBA00010520"/>
    </source>
</evidence>
<dbReference type="GeneID" id="30149226"/>
<proteinExistence type="inferred from homology"/>
<dbReference type="RefSeq" id="XP_018983504.1">
    <property type="nucleotide sequence ID" value="XM_019131373.1"/>
</dbReference>
<dbReference type="Proteomes" id="UP000094336">
    <property type="component" value="Unassembled WGS sequence"/>
</dbReference>
<comment type="function">
    <text evidence="2">Plays an essential role in initiation of the G0 program by preventing the degradation of specific nutrient-regulated mRNAs via the 5'-3' mRNA decay pathway.</text>
</comment>
<feature type="non-terminal residue" evidence="3">
    <location>
        <position position="1"/>
    </location>
</feature>
<name>A0A1E3QKE3_9ASCO</name>
<dbReference type="STRING" id="984486.A0A1E3QKE3"/>
<dbReference type="GO" id="GO:0005737">
    <property type="term" value="C:cytoplasm"/>
    <property type="evidence" value="ECO:0007669"/>
    <property type="project" value="TreeGrafter"/>
</dbReference>